<dbReference type="EMBL" id="OMOI01000001">
    <property type="protein sequence ID" value="SPF76089.1"/>
    <property type="molecule type" value="Genomic_DNA"/>
</dbReference>
<proteinExistence type="predicted"/>
<organism evidence="1 2">
    <name type="scientific">Aliiroseovarius pelagivivens</name>
    <dbReference type="NCBI Taxonomy" id="1639690"/>
    <lineage>
        <taxon>Bacteria</taxon>
        <taxon>Pseudomonadati</taxon>
        <taxon>Pseudomonadota</taxon>
        <taxon>Alphaproteobacteria</taxon>
        <taxon>Rhodobacterales</taxon>
        <taxon>Paracoccaceae</taxon>
        <taxon>Aliiroseovarius</taxon>
    </lineage>
</organism>
<keyword evidence="2" id="KW-1185">Reference proteome</keyword>
<evidence type="ECO:0000313" key="1">
    <source>
        <dbReference type="EMBL" id="SPF76089.1"/>
    </source>
</evidence>
<dbReference type="Proteomes" id="UP000244911">
    <property type="component" value="Unassembled WGS sequence"/>
</dbReference>
<gene>
    <name evidence="1" type="ORF">ALP8811_01089</name>
</gene>
<reference evidence="1 2" key="1">
    <citation type="submission" date="2018-03" db="EMBL/GenBank/DDBJ databases">
        <authorList>
            <person name="Keele B.F."/>
        </authorList>
    </citation>
    <scope>NUCLEOTIDE SEQUENCE [LARGE SCALE GENOMIC DNA]</scope>
    <source>
        <strain evidence="1 2">CECT 8811</strain>
    </source>
</reference>
<name>A0A2R8AJL8_9RHOB</name>
<dbReference type="AlphaFoldDB" id="A0A2R8AJL8"/>
<evidence type="ECO:0000313" key="2">
    <source>
        <dbReference type="Proteomes" id="UP000244911"/>
    </source>
</evidence>
<accession>A0A2R8AJL8</accession>
<protein>
    <submittedName>
        <fullName evidence="1">Uncharacterized protein</fullName>
    </submittedName>
</protein>
<sequence length="85" mass="9370">MRLVGLTDEFEVALAGLVRPAPQSLHAFLPNLSCEQGTKPTPPVSYRFMADINATLVQKTLYFSKRQLKSDVQQNSQADDLGTGF</sequence>